<feature type="region of interest" description="Disordered" evidence="1">
    <location>
        <begin position="44"/>
        <end position="70"/>
    </location>
</feature>
<gene>
    <name evidence="2" type="ORF">YBY_02230</name>
</gene>
<accession>A0A455W749</accession>
<evidence type="ECO:0000313" key="2">
    <source>
        <dbReference type="EMBL" id="BBJ02375.1"/>
    </source>
</evidence>
<organism evidence="2">
    <name type="scientific">Marinobacter nauticus</name>
    <name type="common">Marinobacter hydrocarbonoclasticus</name>
    <name type="synonym">Marinobacter aquaeolei</name>
    <dbReference type="NCBI Taxonomy" id="2743"/>
    <lineage>
        <taxon>Bacteria</taxon>
        <taxon>Pseudomonadati</taxon>
        <taxon>Pseudomonadota</taxon>
        <taxon>Gammaproteobacteria</taxon>
        <taxon>Pseudomonadales</taxon>
        <taxon>Marinobacteraceae</taxon>
        <taxon>Marinobacter</taxon>
    </lineage>
</organism>
<proteinExistence type="predicted"/>
<dbReference type="AlphaFoldDB" id="A0A455W749"/>
<reference evidence="2" key="1">
    <citation type="submission" date="2019-03" db="EMBL/GenBank/DDBJ databases">
        <title>Whole genome analysis of nitrate-reducing bacteria Marinobacter hydrocarbonoclasticus YB03.</title>
        <authorList>
            <person name="Azam A.H."/>
            <person name="Yuk S.R."/>
            <person name="Kamarisima K."/>
            <person name="Miyanaga K."/>
            <person name="Tanji Y."/>
        </authorList>
    </citation>
    <scope>NUCLEOTIDE SEQUENCE</scope>
    <source>
        <strain evidence="2">YB03</strain>
    </source>
</reference>
<protein>
    <submittedName>
        <fullName evidence="2">Uncharacterized protein</fullName>
    </submittedName>
</protein>
<name>A0A455W749_MARNT</name>
<dbReference type="EMBL" id="AP019537">
    <property type="protein sequence ID" value="BBJ02375.1"/>
    <property type="molecule type" value="Genomic_DNA"/>
</dbReference>
<sequence>MRREGRETVSLTHLRVGESGVIMRYWPGHPSESHRNDPFLASIECQPGHDNQRQTQSNKYAAGVSVFKGR</sequence>
<evidence type="ECO:0000256" key="1">
    <source>
        <dbReference type="SAM" id="MobiDB-lite"/>
    </source>
</evidence>